<dbReference type="PANTHER" id="PTHR35394:SF5">
    <property type="entry name" value="DUF3176 DOMAIN-CONTAINING PROTEIN"/>
    <property type="match status" value="1"/>
</dbReference>
<dbReference type="STRING" id="303698.A0A1V6TBB3"/>
<dbReference type="InterPro" id="IPR021514">
    <property type="entry name" value="DUF3176"/>
</dbReference>
<evidence type="ECO:0000256" key="1">
    <source>
        <dbReference type="SAM" id="Phobius"/>
    </source>
</evidence>
<dbReference type="AlphaFoldDB" id="A0A1V6TBB3"/>
<feature type="transmembrane region" description="Helical" evidence="1">
    <location>
        <begin position="530"/>
        <end position="553"/>
    </location>
</feature>
<feature type="transmembrane region" description="Helical" evidence="1">
    <location>
        <begin position="69"/>
        <end position="90"/>
    </location>
</feature>
<keyword evidence="1" id="KW-0812">Transmembrane</keyword>
<comment type="caution">
    <text evidence="2">The sequence shown here is derived from an EMBL/GenBank/DDBJ whole genome shotgun (WGS) entry which is preliminary data.</text>
</comment>
<name>A0A1V6TBB3_9EURO</name>
<keyword evidence="1" id="KW-0472">Membrane</keyword>
<dbReference type="PANTHER" id="PTHR35394">
    <property type="entry name" value="DUF3176 DOMAIN-CONTAINING PROTEIN"/>
    <property type="match status" value="1"/>
</dbReference>
<dbReference type="Proteomes" id="UP000191285">
    <property type="component" value="Unassembled WGS sequence"/>
</dbReference>
<gene>
    <name evidence="2" type="ORF">PENSTE_c009G08821</name>
</gene>
<protein>
    <submittedName>
        <fullName evidence="2">Uncharacterized protein</fullName>
    </submittedName>
</protein>
<organism evidence="2 3">
    <name type="scientific">Penicillium steckii</name>
    <dbReference type="NCBI Taxonomy" id="303698"/>
    <lineage>
        <taxon>Eukaryota</taxon>
        <taxon>Fungi</taxon>
        <taxon>Dikarya</taxon>
        <taxon>Ascomycota</taxon>
        <taxon>Pezizomycotina</taxon>
        <taxon>Eurotiomycetes</taxon>
        <taxon>Eurotiomycetidae</taxon>
        <taxon>Eurotiales</taxon>
        <taxon>Aspergillaceae</taxon>
        <taxon>Penicillium</taxon>
    </lineage>
</organism>
<feature type="transmembrane region" description="Helical" evidence="1">
    <location>
        <begin position="34"/>
        <end position="57"/>
    </location>
</feature>
<dbReference type="OrthoDB" id="5242705at2759"/>
<feature type="transmembrane region" description="Helical" evidence="1">
    <location>
        <begin position="138"/>
        <end position="156"/>
    </location>
</feature>
<dbReference type="Pfam" id="PF11374">
    <property type="entry name" value="DUF3176"/>
    <property type="match status" value="1"/>
</dbReference>
<evidence type="ECO:0000313" key="2">
    <source>
        <dbReference type="EMBL" id="OQE23250.1"/>
    </source>
</evidence>
<accession>A0A1V6TBB3</accession>
<keyword evidence="3" id="KW-1185">Reference proteome</keyword>
<sequence>MKVSTRNDICDISLPEVRSNQEAPRRSVWLDSWLFEWITLVFSIACFIAISIILWIYDGKERPELVHGLSLNTIISALATGCKSSLVLVIGEAISQLKWLWYQDPNQRQLVGMQRFDAASRGPLGSLMIIVHHRARSLVSLGAAIIVLLLAFDPFMQQILSYSIRSTIDTDSTARALAPQLRHFFAQAGTLHPGSQSEMEKTFTQGFFSFSADGFKVPPQCSSGNCTWSEFPSIGICSHCADMTSTASVNCDLPPPTEKFNRTCNVSLSVGSSYTFNVTSEPQGFGGYPELIFPTQIIWQPLDMNHLFFSLFRADGAVQVFNLPNETVAGVKNPLTTLAYVELAVHGGNASVSDSIYFRNATACSLSTCQREYSIHVENGSPSIHTQNIDSGTIYLKYPGKAVLKNSPWSLDDNPLCWMPGPPDPSGYNATRDFAFCETAMYELDQVRNYFPPSGDARLIAGPEFTGWEVDGHPDTSVGADVRMKQLERIGFENSMGNIAAAFTKLGLETTEDTFNGTVHVSKVFVSVRWPWMIFPGLLILVGSIFLVATVALSKNVPLWKSSALVPYYHGTEGIEDNNNNVSLTTSAMEKRAEEQVFRFEHSENDGKLVLRLQGEIDISEDPEPEPPERLCPESVDKHNIVNKI</sequence>
<reference evidence="3" key="1">
    <citation type="journal article" date="2017" name="Nat. Microbiol.">
        <title>Global analysis of biosynthetic gene clusters reveals vast potential of secondary metabolite production in Penicillium species.</title>
        <authorList>
            <person name="Nielsen J.C."/>
            <person name="Grijseels S."/>
            <person name="Prigent S."/>
            <person name="Ji B."/>
            <person name="Dainat J."/>
            <person name="Nielsen K.F."/>
            <person name="Frisvad J.C."/>
            <person name="Workman M."/>
            <person name="Nielsen J."/>
        </authorList>
    </citation>
    <scope>NUCLEOTIDE SEQUENCE [LARGE SCALE GENOMIC DNA]</scope>
    <source>
        <strain evidence="3">IBT 24891</strain>
    </source>
</reference>
<proteinExistence type="predicted"/>
<keyword evidence="1" id="KW-1133">Transmembrane helix</keyword>
<evidence type="ECO:0000313" key="3">
    <source>
        <dbReference type="Proteomes" id="UP000191285"/>
    </source>
</evidence>
<dbReference type="EMBL" id="MLKD01000009">
    <property type="protein sequence ID" value="OQE23250.1"/>
    <property type="molecule type" value="Genomic_DNA"/>
</dbReference>